<feature type="domain" description="Glycoside hydrolase family 31 TIM barrel" evidence="7">
    <location>
        <begin position="248"/>
        <end position="538"/>
    </location>
</feature>
<comment type="caution">
    <text evidence="10">The sequence shown here is derived from an EMBL/GenBank/DDBJ whole genome shotgun (WGS) entry which is preliminary data.</text>
</comment>
<dbReference type="Pfam" id="PF21365">
    <property type="entry name" value="Glyco_hydro_31_3rd"/>
    <property type="match status" value="1"/>
</dbReference>
<accession>A0ABP1FQT8</accession>
<evidence type="ECO:0000256" key="4">
    <source>
        <dbReference type="ARBA" id="ARBA00023295"/>
    </source>
</evidence>
<dbReference type="Pfam" id="PF13802">
    <property type="entry name" value="Gal_mutarotas_2"/>
    <property type="match status" value="1"/>
</dbReference>
<keyword evidence="3" id="KW-0325">Glycoprotein</keyword>
<protein>
    <recommendedName>
        <fullName evidence="5">Maltase</fullName>
    </recommendedName>
</protein>
<dbReference type="InterPro" id="IPR011013">
    <property type="entry name" value="Gal_mutarotase_sf_dom"/>
</dbReference>
<evidence type="ECO:0000256" key="3">
    <source>
        <dbReference type="ARBA" id="ARBA00023180"/>
    </source>
</evidence>
<dbReference type="Gene3D" id="2.60.40.1180">
    <property type="entry name" value="Golgi alpha-mannosidase II"/>
    <property type="match status" value="2"/>
</dbReference>
<dbReference type="InterPro" id="IPR013780">
    <property type="entry name" value="Glyco_hydro_b"/>
</dbReference>
<dbReference type="CDD" id="cd14752">
    <property type="entry name" value="GH31_N"/>
    <property type="match status" value="1"/>
</dbReference>
<evidence type="ECO:0000256" key="5">
    <source>
        <dbReference type="ARBA" id="ARBA00041343"/>
    </source>
</evidence>
<sequence>MSPLNVLVEPIDSNILHLKISAPGRWEVPQREIFINTGVGRVPGQPTYSLNYSAAPFEFTLSRLTATASVAPLFDTGRSCLIFKDQYMEISTAIPASATLFGLGEHTSTDGFALRRDGVPYALWTRDQTASTPNVGLYGAHPFYMDVREDGQTHGVMLLNSNGMDVVVTETKLQYRVIGGVLDFYFFLGPTPLKVIGQLTSIIGRPYMPPYWGLGLMQSKADYVTLQYAKSVVEKYAEAGIPLEFPIVNTQMHIRRGYAPYDLGVQKDVFIKDVTGSPYVGQLWAGAAHYPDFLAHEAQSWWKDQIDTFSTMLPVDGIWLDMNEPDNFCSCDVAYDPGRVECKRGLAEVAGLTNGVPLPPAGIFNPPFAINVGLNQQSILTKTIALSAHHLDGTLEYNVHNLYGHNSAMATWRALGSIYPNKRPFLLTRSTFLGTGAYGAHWTGDTQSSWQDLQWSIGDMFTNGIAGIAYVGADICGFMGTATEELCARWAAAAAWQPFARNHHADGFQEFYLHPRIEALTKKAYDWRLRAVPYHYTAFYDAHTSGCSVMRPLFFSWPLDTKSLLIDRQWMLGDAIMVAPILLEGTNTTQAYFPAGRWYDLYNHSSIDTSNAAQHLPVVAGLEDNPPVYVRGGNIVPLGASGLMTTTALRASNLTLLAAFPSAESPHFERCGQGCRAQSTAQRLVTCGHMYLDQGEDRSVGHAQDNYLGFEAHHDTDAGSGSLFIYWPNAPGGRPGCFANTSWPVLDAITILGLPPINASSVSVLVGNPPSASLSPQ</sequence>
<dbReference type="InterPro" id="IPR030458">
    <property type="entry name" value="Glyco_hydro_31_AS"/>
</dbReference>
<keyword evidence="4 6" id="KW-0326">Glycosidase</keyword>
<dbReference type="InterPro" id="IPR048395">
    <property type="entry name" value="Glyco_hydro_31_C"/>
</dbReference>
<dbReference type="SUPFAM" id="SSF51445">
    <property type="entry name" value="(Trans)glycosidases"/>
    <property type="match status" value="1"/>
</dbReference>
<evidence type="ECO:0000256" key="1">
    <source>
        <dbReference type="ARBA" id="ARBA00007806"/>
    </source>
</evidence>
<dbReference type="SUPFAM" id="SSF74650">
    <property type="entry name" value="Galactose mutarotase-like"/>
    <property type="match status" value="1"/>
</dbReference>
<comment type="similarity">
    <text evidence="1 6">Belongs to the glycosyl hydrolase 31 family.</text>
</comment>
<evidence type="ECO:0000259" key="8">
    <source>
        <dbReference type="Pfam" id="PF13802"/>
    </source>
</evidence>
<evidence type="ECO:0000256" key="6">
    <source>
        <dbReference type="RuleBase" id="RU361185"/>
    </source>
</evidence>
<evidence type="ECO:0000313" key="11">
    <source>
        <dbReference type="Proteomes" id="UP001497392"/>
    </source>
</evidence>
<gene>
    <name evidence="10" type="primary">g4654</name>
    <name evidence="10" type="ORF">VP750_LOCUS3969</name>
</gene>
<dbReference type="PROSITE" id="PS00129">
    <property type="entry name" value="GLYCOSYL_HYDROL_F31_1"/>
    <property type="match status" value="1"/>
</dbReference>
<dbReference type="SUPFAM" id="SSF51011">
    <property type="entry name" value="Glycosyl hydrolase domain"/>
    <property type="match status" value="1"/>
</dbReference>
<proteinExistence type="inferred from homology"/>
<feature type="domain" description="Glycoside hydrolase family 31 TIM barrel" evidence="7">
    <location>
        <begin position="206"/>
        <end position="245"/>
    </location>
</feature>
<evidence type="ECO:0000259" key="9">
    <source>
        <dbReference type="Pfam" id="PF21365"/>
    </source>
</evidence>
<dbReference type="Proteomes" id="UP001497392">
    <property type="component" value="Unassembled WGS sequence"/>
</dbReference>
<reference evidence="10 11" key="1">
    <citation type="submission" date="2024-06" db="EMBL/GenBank/DDBJ databases">
        <authorList>
            <person name="Kraege A."/>
            <person name="Thomma B."/>
        </authorList>
    </citation>
    <scope>NUCLEOTIDE SEQUENCE [LARGE SCALE GENOMIC DNA]</scope>
</reference>
<dbReference type="InterPro" id="IPR000322">
    <property type="entry name" value="Glyco_hydro_31_TIM"/>
</dbReference>
<dbReference type="PANTHER" id="PTHR22762">
    <property type="entry name" value="ALPHA-GLUCOSIDASE"/>
    <property type="match status" value="1"/>
</dbReference>
<evidence type="ECO:0000313" key="10">
    <source>
        <dbReference type="EMBL" id="CAL5222310.1"/>
    </source>
</evidence>
<dbReference type="EMBL" id="CAXHTA020000006">
    <property type="protein sequence ID" value="CAL5222310.1"/>
    <property type="molecule type" value="Genomic_DNA"/>
</dbReference>
<keyword evidence="2 6" id="KW-0378">Hydrolase</keyword>
<feature type="domain" description="Glycosyl hydrolase family 31 C-terminal" evidence="9">
    <location>
        <begin position="548"/>
        <end position="636"/>
    </location>
</feature>
<dbReference type="Gene3D" id="3.20.20.80">
    <property type="entry name" value="Glycosidases"/>
    <property type="match status" value="2"/>
</dbReference>
<keyword evidence="11" id="KW-1185">Reference proteome</keyword>
<dbReference type="InterPro" id="IPR017853">
    <property type="entry name" value="GH"/>
</dbReference>
<dbReference type="PANTHER" id="PTHR22762:SF133">
    <property type="entry name" value="P-TYPE DOMAIN-CONTAINING PROTEIN"/>
    <property type="match status" value="1"/>
</dbReference>
<dbReference type="Pfam" id="PF01055">
    <property type="entry name" value="Glyco_hydro_31_2nd"/>
    <property type="match status" value="2"/>
</dbReference>
<dbReference type="InterPro" id="IPR025887">
    <property type="entry name" value="Glyco_hydro_31_N_dom"/>
</dbReference>
<evidence type="ECO:0000256" key="2">
    <source>
        <dbReference type="ARBA" id="ARBA00022801"/>
    </source>
</evidence>
<name>A0ABP1FQT8_9CHLO</name>
<dbReference type="Gene3D" id="2.60.40.1760">
    <property type="entry name" value="glycosyl hydrolase (family 31)"/>
    <property type="match status" value="1"/>
</dbReference>
<organism evidence="10 11">
    <name type="scientific">Coccomyxa viridis</name>
    <dbReference type="NCBI Taxonomy" id="1274662"/>
    <lineage>
        <taxon>Eukaryota</taxon>
        <taxon>Viridiplantae</taxon>
        <taxon>Chlorophyta</taxon>
        <taxon>core chlorophytes</taxon>
        <taxon>Trebouxiophyceae</taxon>
        <taxon>Trebouxiophyceae incertae sedis</taxon>
        <taxon>Coccomyxaceae</taxon>
        <taxon>Coccomyxa</taxon>
    </lineage>
</organism>
<evidence type="ECO:0000259" key="7">
    <source>
        <dbReference type="Pfam" id="PF01055"/>
    </source>
</evidence>
<feature type="domain" description="Glycoside hydrolase family 31 N-terminal" evidence="8">
    <location>
        <begin position="84"/>
        <end position="163"/>
    </location>
</feature>